<dbReference type="Pfam" id="PF20398">
    <property type="entry name" value="DUF6691"/>
    <property type="match status" value="1"/>
</dbReference>
<reference evidence="2" key="1">
    <citation type="submission" date="2018-06" db="EMBL/GenBank/DDBJ databases">
        <authorList>
            <person name="Zhirakovskaya E."/>
        </authorList>
    </citation>
    <scope>NUCLEOTIDE SEQUENCE</scope>
</reference>
<proteinExistence type="predicted"/>
<keyword evidence="1" id="KW-0812">Transmembrane</keyword>
<feature type="transmembrane region" description="Helical" evidence="1">
    <location>
        <begin position="21"/>
        <end position="41"/>
    </location>
</feature>
<dbReference type="EMBL" id="UOEQ01000380">
    <property type="protein sequence ID" value="VAW21879.1"/>
    <property type="molecule type" value="Genomic_DNA"/>
</dbReference>
<organism evidence="2">
    <name type="scientific">hydrothermal vent metagenome</name>
    <dbReference type="NCBI Taxonomy" id="652676"/>
    <lineage>
        <taxon>unclassified sequences</taxon>
        <taxon>metagenomes</taxon>
        <taxon>ecological metagenomes</taxon>
    </lineage>
</organism>
<dbReference type="InterPro" id="IPR046513">
    <property type="entry name" value="DUF6691"/>
</dbReference>
<accession>A0A3B0UBC0</accession>
<gene>
    <name evidence="2" type="ORF">MNBD_ALPHA11-2353</name>
</gene>
<sequence length="170" mass="18218">MSNSITRDNISQEIISSSATNLAYLAVAVLSGGLFGAGLYISQMIDPLKVLRFLDFGAISQNGWDPSLALVIVSAIGVMMVSVFLTKSRSAPLFDKQFHLPALKQIDRPLIIGAILFGIGWGMSGICPGPAITLVAFMPENLLIFLGLMFFGSFLGTYVQKWLTNGDAIA</sequence>
<feature type="transmembrane region" description="Helical" evidence="1">
    <location>
        <begin position="110"/>
        <end position="136"/>
    </location>
</feature>
<keyword evidence="1" id="KW-1133">Transmembrane helix</keyword>
<name>A0A3B0UBC0_9ZZZZ</name>
<feature type="transmembrane region" description="Helical" evidence="1">
    <location>
        <begin position="142"/>
        <end position="159"/>
    </location>
</feature>
<evidence type="ECO:0000313" key="2">
    <source>
        <dbReference type="EMBL" id="VAW21879.1"/>
    </source>
</evidence>
<feature type="transmembrane region" description="Helical" evidence="1">
    <location>
        <begin position="68"/>
        <end position="86"/>
    </location>
</feature>
<keyword evidence="1" id="KW-0472">Membrane</keyword>
<protein>
    <submittedName>
        <fullName evidence="2">GENE II AND X PROTEINS</fullName>
    </submittedName>
</protein>
<evidence type="ECO:0000256" key="1">
    <source>
        <dbReference type="SAM" id="Phobius"/>
    </source>
</evidence>
<dbReference type="AlphaFoldDB" id="A0A3B0UBC0"/>